<name>A0A562VBZ3_9ACTN</name>
<proteinExistence type="predicted"/>
<evidence type="ECO:0000313" key="1">
    <source>
        <dbReference type="EMBL" id="TWJ15382.1"/>
    </source>
</evidence>
<dbReference type="Proteomes" id="UP000321617">
    <property type="component" value="Unassembled WGS sequence"/>
</dbReference>
<gene>
    <name evidence="1" type="ORF">LX16_1085</name>
</gene>
<keyword evidence="2" id="KW-1185">Reference proteome</keyword>
<dbReference type="AlphaFoldDB" id="A0A562VBZ3"/>
<organism evidence="1 2">
    <name type="scientific">Stackebrandtia albiflava</name>
    <dbReference type="NCBI Taxonomy" id="406432"/>
    <lineage>
        <taxon>Bacteria</taxon>
        <taxon>Bacillati</taxon>
        <taxon>Actinomycetota</taxon>
        <taxon>Actinomycetes</taxon>
        <taxon>Glycomycetales</taxon>
        <taxon>Glycomycetaceae</taxon>
        <taxon>Stackebrandtia</taxon>
    </lineage>
</organism>
<reference evidence="1 2" key="1">
    <citation type="journal article" date="2013" name="Stand. Genomic Sci.">
        <title>Genomic Encyclopedia of Type Strains, Phase I: The one thousand microbial genomes (KMG-I) project.</title>
        <authorList>
            <person name="Kyrpides N.C."/>
            <person name="Woyke T."/>
            <person name="Eisen J.A."/>
            <person name="Garrity G."/>
            <person name="Lilburn T.G."/>
            <person name="Beck B.J."/>
            <person name="Whitman W.B."/>
            <person name="Hugenholtz P."/>
            <person name="Klenk H.P."/>
        </authorList>
    </citation>
    <scope>NUCLEOTIDE SEQUENCE [LARGE SCALE GENOMIC DNA]</scope>
    <source>
        <strain evidence="1 2">DSM 45044</strain>
    </source>
</reference>
<protein>
    <submittedName>
        <fullName evidence="1">Uncharacterized protein</fullName>
    </submittedName>
</protein>
<evidence type="ECO:0000313" key="2">
    <source>
        <dbReference type="Proteomes" id="UP000321617"/>
    </source>
</evidence>
<accession>A0A562VBZ3</accession>
<sequence>MVELLDVELLWLLQLQLRQLLRLLVQLRLDIRMTPAVSDRTST</sequence>
<dbReference type="EMBL" id="VLLL01000005">
    <property type="protein sequence ID" value="TWJ15382.1"/>
    <property type="molecule type" value="Genomic_DNA"/>
</dbReference>
<comment type="caution">
    <text evidence="1">The sequence shown here is derived from an EMBL/GenBank/DDBJ whole genome shotgun (WGS) entry which is preliminary data.</text>
</comment>